<feature type="transmembrane region" description="Helical" evidence="11">
    <location>
        <begin position="58"/>
        <end position="75"/>
    </location>
</feature>
<evidence type="ECO:0000313" key="14">
    <source>
        <dbReference type="Proteomes" id="UP000241769"/>
    </source>
</evidence>
<feature type="region of interest" description="Disordered" evidence="10">
    <location>
        <begin position="492"/>
        <end position="515"/>
    </location>
</feature>
<dbReference type="STRING" id="1890364.A0A2P6NIZ8"/>
<evidence type="ECO:0000259" key="12">
    <source>
        <dbReference type="Pfam" id="PF00999"/>
    </source>
</evidence>
<evidence type="ECO:0000256" key="5">
    <source>
        <dbReference type="ARBA" id="ARBA00023053"/>
    </source>
</evidence>
<feature type="domain" description="Cation/H+ exchanger transmembrane" evidence="12">
    <location>
        <begin position="39"/>
        <end position="427"/>
    </location>
</feature>
<feature type="transmembrane region" description="Helical" evidence="11">
    <location>
        <begin position="272"/>
        <end position="291"/>
    </location>
</feature>
<evidence type="ECO:0000256" key="11">
    <source>
        <dbReference type="SAM" id="Phobius"/>
    </source>
</evidence>
<keyword evidence="6 9" id="KW-0406">Ion transport</keyword>
<dbReference type="OrthoDB" id="196264at2759"/>
<feature type="transmembrane region" description="Helical" evidence="11">
    <location>
        <begin position="222"/>
        <end position="243"/>
    </location>
</feature>
<feature type="transmembrane region" description="Helical" evidence="11">
    <location>
        <begin position="182"/>
        <end position="202"/>
    </location>
</feature>
<feature type="transmembrane region" description="Helical" evidence="11">
    <location>
        <begin position="376"/>
        <end position="395"/>
    </location>
</feature>
<evidence type="ECO:0000256" key="1">
    <source>
        <dbReference type="ARBA" id="ARBA00004141"/>
    </source>
</evidence>
<dbReference type="EMBL" id="MDYQ01000073">
    <property type="protein sequence ID" value="PRP83914.1"/>
    <property type="molecule type" value="Genomic_DNA"/>
</dbReference>
<dbReference type="InterPro" id="IPR004709">
    <property type="entry name" value="NaH_exchanger"/>
</dbReference>
<dbReference type="GO" id="GO:0098719">
    <property type="term" value="P:sodium ion import across plasma membrane"/>
    <property type="evidence" value="ECO:0007669"/>
    <property type="project" value="TreeGrafter"/>
</dbReference>
<proteinExistence type="inferred from homology"/>
<evidence type="ECO:0000313" key="13">
    <source>
        <dbReference type="EMBL" id="PRP83914.1"/>
    </source>
</evidence>
<dbReference type="GO" id="GO:0005886">
    <property type="term" value="C:plasma membrane"/>
    <property type="evidence" value="ECO:0007669"/>
    <property type="project" value="TreeGrafter"/>
</dbReference>
<feature type="transmembrane region" description="Helical" evidence="11">
    <location>
        <begin position="87"/>
        <end position="104"/>
    </location>
</feature>
<dbReference type="NCBIfam" id="TIGR00840">
    <property type="entry name" value="b_cpa1"/>
    <property type="match status" value="1"/>
</dbReference>
<comment type="similarity">
    <text evidence="9">Belongs to the monovalent cation:proton antiporter 1 (CPA1) transporter (TC 2.A.36) family.</text>
</comment>
<gene>
    <name evidence="13" type="ORF">PROFUN_08851</name>
</gene>
<feature type="transmembrane region" description="Helical" evidence="11">
    <location>
        <begin position="116"/>
        <end position="136"/>
    </location>
</feature>
<accession>A0A2P6NIZ8</accession>
<keyword evidence="2 9" id="KW-0813">Transport</keyword>
<feature type="transmembrane region" description="Helical" evidence="11">
    <location>
        <begin position="26"/>
        <end position="46"/>
    </location>
</feature>
<dbReference type="GO" id="GO:0015386">
    <property type="term" value="F:potassium:proton antiporter activity"/>
    <property type="evidence" value="ECO:0007669"/>
    <property type="project" value="TreeGrafter"/>
</dbReference>
<evidence type="ECO:0000256" key="2">
    <source>
        <dbReference type="ARBA" id="ARBA00022448"/>
    </source>
</evidence>
<keyword evidence="8 9" id="KW-0739">Sodium transport</keyword>
<name>A0A2P6NIZ8_9EUKA</name>
<keyword evidence="5" id="KW-0915">Sodium</keyword>
<evidence type="ECO:0000256" key="6">
    <source>
        <dbReference type="ARBA" id="ARBA00023065"/>
    </source>
</evidence>
<feature type="transmembrane region" description="Helical" evidence="11">
    <location>
        <begin position="407"/>
        <end position="429"/>
    </location>
</feature>
<dbReference type="Pfam" id="PF00999">
    <property type="entry name" value="Na_H_Exchanger"/>
    <property type="match status" value="1"/>
</dbReference>
<dbReference type="InterPro" id="IPR018422">
    <property type="entry name" value="Cation/H_exchanger_CPA1"/>
</dbReference>
<reference evidence="13 14" key="1">
    <citation type="journal article" date="2018" name="Genome Biol. Evol.">
        <title>Multiple Roots of Fruiting Body Formation in Amoebozoa.</title>
        <authorList>
            <person name="Hillmann F."/>
            <person name="Forbes G."/>
            <person name="Novohradska S."/>
            <person name="Ferling I."/>
            <person name="Riege K."/>
            <person name="Groth M."/>
            <person name="Westermann M."/>
            <person name="Marz M."/>
            <person name="Spaller T."/>
            <person name="Winckler T."/>
            <person name="Schaap P."/>
            <person name="Glockner G."/>
        </authorList>
    </citation>
    <scope>NUCLEOTIDE SEQUENCE [LARGE SCALE GENOMIC DNA]</scope>
    <source>
        <strain evidence="13 14">Jena</strain>
    </source>
</reference>
<keyword evidence="14" id="KW-1185">Reference proteome</keyword>
<dbReference type="Gene3D" id="6.10.140.1330">
    <property type="match status" value="1"/>
</dbReference>
<dbReference type="AlphaFoldDB" id="A0A2P6NIZ8"/>
<feature type="transmembrane region" description="Helical" evidence="11">
    <location>
        <begin position="303"/>
        <end position="328"/>
    </location>
</feature>
<organism evidence="13 14">
    <name type="scientific">Planoprotostelium fungivorum</name>
    <dbReference type="NCBI Taxonomy" id="1890364"/>
    <lineage>
        <taxon>Eukaryota</taxon>
        <taxon>Amoebozoa</taxon>
        <taxon>Evosea</taxon>
        <taxon>Variosea</taxon>
        <taxon>Cavosteliida</taxon>
        <taxon>Cavosteliaceae</taxon>
        <taxon>Planoprotostelium</taxon>
    </lineage>
</organism>
<dbReference type="PANTHER" id="PTHR10110">
    <property type="entry name" value="SODIUM/HYDROGEN EXCHANGER"/>
    <property type="match status" value="1"/>
</dbReference>
<protein>
    <recommendedName>
        <fullName evidence="9">Sodium/hydrogen exchanger</fullName>
    </recommendedName>
</protein>
<sequence length="515" mass="57346">MLSQMDNTLNSTKPVIDSHQTHKDDAFYSVLIITAIILASLINVALSARRWNRYFPESGASMIFGVLMGGILKISGKSQHFSFQPEMFYFFLLPPIIFEAGFSMKQKNFFRNMSTILMYALLGTLISALVFGYGLYAFTKMGLVKSIDRSQALESLLFGALISATDPVATLSIMNNLNVNPLLFSLVFGESVLNDAVSIVLYNTLGKFVGADVFSSKELLAGLGDFLLVTCGSVGIGIGFGLFSAMNNPPFEIVILISFAYLSYVTSELAELTGIVSIFITAAIMQHYNWYSLSEQAQTTAHHLIKLLAMISETVIFIYLGITFSLSFSNASHDWDPKLLIVSLPLLFFCRACNIFPLSALANLRRKQKIPIRCQIMQWFAGMRGAIAFALSINLQTDHANVIQTTTLFIVLFTTIVQGLLTSPLLRFFNLVEIPRLDLDESELELLHDKDDHMMQNDIMEVGLRKSKKKPSGAHRPLFGGRKRAEMPTMITYEDSSNNPEGAIQMEPMDEEETR</sequence>
<evidence type="ECO:0000256" key="4">
    <source>
        <dbReference type="ARBA" id="ARBA00022989"/>
    </source>
</evidence>
<comment type="caution">
    <text evidence="13">The sequence shown here is derived from an EMBL/GenBank/DDBJ whole genome shotgun (WGS) entry which is preliminary data.</text>
</comment>
<evidence type="ECO:0000256" key="10">
    <source>
        <dbReference type="SAM" id="MobiDB-lite"/>
    </source>
</evidence>
<feature type="transmembrane region" description="Helical" evidence="11">
    <location>
        <begin position="340"/>
        <end position="364"/>
    </location>
</feature>
<evidence type="ECO:0000256" key="8">
    <source>
        <dbReference type="ARBA" id="ARBA00023201"/>
    </source>
</evidence>
<dbReference type="PANTHER" id="PTHR10110:SF187">
    <property type="entry name" value="SODIUM_HYDROGEN EXCHANGER"/>
    <property type="match status" value="1"/>
</dbReference>
<keyword evidence="4 11" id="KW-1133">Transmembrane helix</keyword>
<dbReference type="GO" id="GO:0015385">
    <property type="term" value="F:sodium:proton antiporter activity"/>
    <property type="evidence" value="ECO:0007669"/>
    <property type="project" value="InterPro"/>
</dbReference>
<evidence type="ECO:0000256" key="7">
    <source>
        <dbReference type="ARBA" id="ARBA00023136"/>
    </source>
</evidence>
<dbReference type="InterPro" id="IPR006153">
    <property type="entry name" value="Cation/H_exchanger_TM"/>
</dbReference>
<keyword evidence="3 9" id="KW-0812">Transmembrane</keyword>
<dbReference type="FunCoup" id="A0A2P6NIZ8">
    <property type="interactions" value="209"/>
</dbReference>
<dbReference type="InParanoid" id="A0A2P6NIZ8"/>
<dbReference type="Proteomes" id="UP000241769">
    <property type="component" value="Unassembled WGS sequence"/>
</dbReference>
<comment type="subcellular location">
    <subcellularLocation>
        <location evidence="1">Membrane</location>
        <topology evidence="1">Multi-pass membrane protein</topology>
    </subcellularLocation>
</comment>
<evidence type="ECO:0000256" key="3">
    <source>
        <dbReference type="ARBA" id="ARBA00022692"/>
    </source>
</evidence>
<dbReference type="GO" id="GO:0051453">
    <property type="term" value="P:regulation of intracellular pH"/>
    <property type="evidence" value="ECO:0007669"/>
    <property type="project" value="TreeGrafter"/>
</dbReference>
<keyword evidence="9" id="KW-0050">Antiport</keyword>
<evidence type="ECO:0000256" key="9">
    <source>
        <dbReference type="RuleBase" id="RU003722"/>
    </source>
</evidence>
<keyword evidence="7 11" id="KW-0472">Membrane</keyword>
<dbReference type="PRINTS" id="PR01084">
    <property type="entry name" value="NAHEXCHNGR"/>
</dbReference>